<feature type="compositionally biased region" description="Low complexity" evidence="1">
    <location>
        <begin position="65"/>
        <end position="82"/>
    </location>
</feature>
<dbReference type="AlphaFoldDB" id="D6Y4H2"/>
<proteinExistence type="predicted"/>
<reference evidence="3 4" key="1">
    <citation type="submission" date="2010-01" db="EMBL/GenBank/DDBJ databases">
        <title>The complete genome of Thermobispora bispora DSM 43833.</title>
        <authorList>
            <consortium name="US DOE Joint Genome Institute (JGI-PGF)"/>
            <person name="Lucas S."/>
            <person name="Copeland A."/>
            <person name="Lapidus A."/>
            <person name="Glavina del Rio T."/>
            <person name="Dalin E."/>
            <person name="Tice H."/>
            <person name="Bruce D."/>
            <person name="Goodwin L."/>
            <person name="Pitluck S."/>
            <person name="Kyrpides N."/>
            <person name="Mavromatis K."/>
            <person name="Ivanova N."/>
            <person name="Mikhailova N."/>
            <person name="Chertkov O."/>
            <person name="Brettin T."/>
            <person name="Detter J.C."/>
            <person name="Han C."/>
            <person name="Larimer F."/>
            <person name="Land M."/>
            <person name="Hauser L."/>
            <person name="Markowitz V."/>
            <person name="Cheng J.-F."/>
            <person name="Hugenholtz P."/>
            <person name="Woyke T."/>
            <person name="Wu D."/>
            <person name="Jando M."/>
            <person name="Schneider S."/>
            <person name="Klenk H.-P."/>
            <person name="Eisen J.A."/>
        </authorList>
    </citation>
    <scope>NUCLEOTIDE SEQUENCE [LARGE SCALE GENOMIC DNA]</scope>
    <source>
        <strain evidence="4">ATCC 19993 / DSM 43833 / CBS 139.67 / JCM 10125 / KCTC 9307 / NBRC 14880 / R51</strain>
    </source>
</reference>
<gene>
    <name evidence="3" type="ordered locus">Tbis_2445</name>
</gene>
<feature type="signal peptide" evidence="2">
    <location>
        <begin position="1"/>
        <end position="22"/>
    </location>
</feature>
<sequence>MRVVYRALAGVAAVAVAGSVTAVVLLTRKDDPTPTTVAARPSLPAVSVPATAVPATASNAVPTATASASGSAAPSPAASPSAKGDPLTVALADPRVPALPEKQRKLKTLSGRAAPTRGLIKDRRSGVALPRLGKVWRRATANPFASRQVLPKVKGLEFRGMLVSCPVPIPVQDSLRDTALLAARWTLNHHPSGGTITWTASQSIKVGKRKGWLLGYRVGYTIKDKKRSSMAAVALIDVPQKKPALVFITIPDAQKRHWRDINKVMSSLKVL</sequence>
<dbReference type="OrthoDB" id="3971500at2"/>
<evidence type="ECO:0000256" key="1">
    <source>
        <dbReference type="SAM" id="MobiDB-lite"/>
    </source>
</evidence>
<feature type="region of interest" description="Disordered" evidence="1">
    <location>
        <begin position="65"/>
        <end position="87"/>
    </location>
</feature>
<keyword evidence="4" id="KW-1185">Reference proteome</keyword>
<dbReference type="EMBL" id="CP001874">
    <property type="protein sequence ID" value="ADG89148.1"/>
    <property type="molecule type" value="Genomic_DNA"/>
</dbReference>
<evidence type="ECO:0000313" key="3">
    <source>
        <dbReference type="EMBL" id="ADG89148.1"/>
    </source>
</evidence>
<evidence type="ECO:0000313" key="4">
    <source>
        <dbReference type="Proteomes" id="UP000006640"/>
    </source>
</evidence>
<dbReference type="eggNOG" id="ENOG5033V5N">
    <property type="taxonomic scope" value="Bacteria"/>
</dbReference>
<dbReference type="KEGG" id="tbi:Tbis_2445"/>
<dbReference type="Proteomes" id="UP000006640">
    <property type="component" value="Chromosome"/>
</dbReference>
<organism evidence="3 4">
    <name type="scientific">Thermobispora bispora (strain ATCC 19993 / DSM 43833 / CBS 139.67 / JCM 10125 / KCTC 9307 / NBRC 14880 / R51)</name>
    <dbReference type="NCBI Taxonomy" id="469371"/>
    <lineage>
        <taxon>Bacteria</taxon>
        <taxon>Bacillati</taxon>
        <taxon>Actinomycetota</taxon>
        <taxon>Actinomycetes</taxon>
        <taxon>Streptosporangiales</taxon>
        <taxon>Streptosporangiaceae</taxon>
        <taxon>Thermobispora</taxon>
    </lineage>
</organism>
<dbReference type="HOGENOM" id="CLU_882555_0_0_11"/>
<dbReference type="RefSeq" id="WP_013132681.1">
    <property type="nucleotide sequence ID" value="NC_014165.1"/>
</dbReference>
<protein>
    <submittedName>
        <fullName evidence="3">Uncharacterized protein</fullName>
    </submittedName>
</protein>
<keyword evidence="2" id="KW-0732">Signal</keyword>
<evidence type="ECO:0000256" key="2">
    <source>
        <dbReference type="SAM" id="SignalP"/>
    </source>
</evidence>
<name>D6Y4H2_THEBD</name>
<feature type="chain" id="PRO_5003091117" evidence="2">
    <location>
        <begin position="23"/>
        <end position="271"/>
    </location>
</feature>
<accession>D6Y4H2</accession>